<gene>
    <name evidence="1" type="ORF">SDC9_211716</name>
</gene>
<reference evidence="1" key="1">
    <citation type="submission" date="2019-08" db="EMBL/GenBank/DDBJ databases">
        <authorList>
            <person name="Kucharzyk K."/>
            <person name="Murdoch R.W."/>
            <person name="Higgins S."/>
            <person name="Loffler F."/>
        </authorList>
    </citation>
    <scope>NUCLEOTIDE SEQUENCE</scope>
</reference>
<protein>
    <submittedName>
        <fullName evidence="1">Uncharacterized protein</fullName>
    </submittedName>
</protein>
<comment type="caution">
    <text evidence="1">The sequence shown here is derived from an EMBL/GenBank/DDBJ whole genome shotgun (WGS) entry which is preliminary data.</text>
</comment>
<proteinExistence type="predicted"/>
<accession>A0A645JKR6</accession>
<name>A0A645JKR6_9ZZZZ</name>
<dbReference type="AlphaFoldDB" id="A0A645JKR6"/>
<sequence length="54" mass="6312">MGEHSVSQRVLARLTASHEHLPVQLIRDAVLRAILVHLDARVERSCQLDRRRFR</sequence>
<evidence type="ECO:0000313" key="1">
    <source>
        <dbReference type="EMBL" id="MPN63947.1"/>
    </source>
</evidence>
<organism evidence="1">
    <name type="scientific">bioreactor metagenome</name>
    <dbReference type="NCBI Taxonomy" id="1076179"/>
    <lineage>
        <taxon>unclassified sequences</taxon>
        <taxon>metagenomes</taxon>
        <taxon>ecological metagenomes</taxon>
    </lineage>
</organism>
<dbReference type="EMBL" id="VSSQ01144135">
    <property type="protein sequence ID" value="MPN63947.1"/>
    <property type="molecule type" value="Genomic_DNA"/>
</dbReference>